<organism evidence="3">
    <name type="scientific">Craspedostauros australis</name>
    <dbReference type="NCBI Taxonomy" id="1486917"/>
    <lineage>
        <taxon>Eukaryota</taxon>
        <taxon>Sar</taxon>
        <taxon>Stramenopiles</taxon>
        <taxon>Ochrophyta</taxon>
        <taxon>Bacillariophyta</taxon>
        <taxon>Bacillariophyceae</taxon>
        <taxon>Bacillariophycidae</taxon>
        <taxon>Naviculales</taxon>
        <taxon>Naviculaceae</taxon>
        <taxon>Craspedostauros</taxon>
    </lineage>
</organism>
<feature type="compositionally biased region" description="Polar residues" evidence="1">
    <location>
        <begin position="253"/>
        <end position="267"/>
    </location>
</feature>
<gene>
    <name evidence="3" type="ORF">CAUS1442_LOCUS10011</name>
</gene>
<name>A0A7R9WWL3_9STRA</name>
<evidence type="ECO:0000313" key="3">
    <source>
        <dbReference type="EMBL" id="CAD8337883.1"/>
    </source>
</evidence>
<dbReference type="Pfam" id="PF00168">
    <property type="entry name" value="C2"/>
    <property type="match status" value="2"/>
</dbReference>
<dbReference type="InterPro" id="IPR035892">
    <property type="entry name" value="C2_domain_sf"/>
</dbReference>
<dbReference type="PROSITE" id="PS50004">
    <property type="entry name" value="C2"/>
    <property type="match status" value="1"/>
</dbReference>
<dbReference type="SMART" id="SM00239">
    <property type="entry name" value="C2"/>
    <property type="match status" value="2"/>
</dbReference>
<protein>
    <recommendedName>
        <fullName evidence="2">C2 domain-containing protein</fullName>
    </recommendedName>
</protein>
<dbReference type="AlphaFoldDB" id="A0A7R9WWL3"/>
<feature type="region of interest" description="Disordered" evidence="1">
    <location>
        <begin position="246"/>
        <end position="267"/>
    </location>
</feature>
<accession>A0A7R9WWL3</accession>
<dbReference type="CDD" id="cd00030">
    <property type="entry name" value="C2"/>
    <property type="match status" value="1"/>
</dbReference>
<sequence>MELELFDSSDYTKSMGAFVTVQCAILPLSPVEPVETSLPATEDPKTGLITKHLYPGMINVLVSQATGISTASQKAGTFVDMKLSTGESVVSSTLLEKDPVYDGVFEVPLSPKMVKAKPSVTLTLYQVSKNATKVTENLVLGSTTITWDELQVHPVIQQKRKISKSGIFLEFNVTLRGTSASGFSEQNVEVADPVDGVAAVISNVAADAAAGVGGKLVESAASVRFSEPKVKPTGVKVLATSPKPIKPKLTAANPHSSSISSLPPNLKPTKTNIPSVGAGVSAAQLGVTGSSSNIGGPTRKVRIIAVRGSGFVIRRKGPLRKKDIPDVYLKIKVGTEKKWQTSVIKNSIKPEWNESKIFDLSNVNATSLLVEAWDKNKGKLDKDDCYGHAMTRVGKVLLSGGTANLELLGGKSETEATGLFITIFCSLER</sequence>
<feature type="domain" description="C2" evidence="2">
    <location>
        <begin position="281"/>
        <end position="407"/>
    </location>
</feature>
<dbReference type="SUPFAM" id="SSF49562">
    <property type="entry name" value="C2 domain (Calcium/lipid-binding domain, CaLB)"/>
    <property type="match status" value="1"/>
</dbReference>
<proteinExistence type="predicted"/>
<evidence type="ECO:0000259" key="2">
    <source>
        <dbReference type="PROSITE" id="PS50004"/>
    </source>
</evidence>
<dbReference type="InterPro" id="IPR000008">
    <property type="entry name" value="C2_dom"/>
</dbReference>
<reference evidence="3" key="1">
    <citation type="submission" date="2021-01" db="EMBL/GenBank/DDBJ databases">
        <authorList>
            <person name="Corre E."/>
            <person name="Pelletier E."/>
            <person name="Niang G."/>
            <person name="Scheremetjew M."/>
            <person name="Finn R."/>
            <person name="Kale V."/>
            <person name="Holt S."/>
            <person name="Cochrane G."/>
            <person name="Meng A."/>
            <person name="Brown T."/>
            <person name="Cohen L."/>
        </authorList>
    </citation>
    <scope>NUCLEOTIDE SEQUENCE</scope>
    <source>
        <strain evidence="3">CCMP3328</strain>
    </source>
</reference>
<dbReference type="EMBL" id="HBEF01016018">
    <property type="protein sequence ID" value="CAD8337883.1"/>
    <property type="molecule type" value="Transcribed_RNA"/>
</dbReference>
<evidence type="ECO:0000256" key="1">
    <source>
        <dbReference type="SAM" id="MobiDB-lite"/>
    </source>
</evidence>
<dbReference type="Gene3D" id="2.60.40.150">
    <property type="entry name" value="C2 domain"/>
    <property type="match status" value="1"/>
</dbReference>